<protein>
    <submittedName>
        <fullName evidence="3">NACHT nucleoside triphosphatase, WD40/YVTN repeat-like-containing domain superfamily</fullName>
    </submittedName>
</protein>
<dbReference type="EMBL" id="CP137311">
    <property type="protein sequence ID" value="WQF85643.1"/>
    <property type="molecule type" value="Genomic_DNA"/>
</dbReference>
<sequence>MEALGVAANVIAVVDLSVKVGGLCGKYITDARNANDDIRKFKAGAESLQQVLEGIKNLLDSNSSNEYLKQQLAASHRLYDKLLECHAELGALVTRLDSGKNPSRFKRFGKALKWPFSSKEVAQAMEALVRWKTLFSTAMQTDQLNIALRLDEKIDLSGLVAAKGAAFDDYDNEPEPMCHPETRRDLLQQVERWVDNPDGKSIFWLCGPAGTGKSTISRTVANVLADKNRLAASFFFNRTRDGRNRADLFVTTIARQLTRRVPLVRSFITEAIQAEPDLPEKGLQVQFDKLILNPLLKVNTESLLLPTLVLVIDALDECDSGNSDGYHNPQSDRTRQIVRLLAKTAVIKGVRVRIFLTSRPELPIQLGFRHDVSEHSHRDVELLRDIPPAVIEHDIRVFLAAQLEMIRNAYGIPKDWPGEDIVDRLVTITMPLFIYASTICKFVNDPRRRFDPRSQLQKILSGNRGQVTNIQGTYQPILDQLLVGLSEYDSEQMLVDFRRIVGSIILLADPLPVEPLSQLLRVSQDQIRCQLNNLHSVLDIPEETEPNRAVKLFHLSFMEYLLSETGTSSPFSVDESSKHSDLLHDCLQAMSSGSNNTCGLRNDICQLHDPGVFRKDVNLEVIRKHIPQHLLYACTHWAHHLAGSRKLIQDGDEVYVFLTRHFVHWLEAMSWMGKMKESVEIVLKLQDAIAMPDSRAAAFLRDARRFVLKHRDVIDKAPCQIYLSAILFSPTGSIVKQTFLPEVPAWVVKYPEVTDDWDPTIHIMESPIGLPRPSMFLMYTGEMKARLQMGNIAFSPDSKILAMADGKRIILWDTNTGSMLRVLDVPDGSFSCVSFTSNGIIVAGMDSGTLVSWDFRRDMESTLELSPGHDVHCICTSSRGHVACASADGTAHVLNEHKGAIRKWSTKSFDQSFKTFISFSPDGSRLGLLTEDGLGLDLYDIGANRCLKRLIATNKDTFHFFSISEDQIFIIICRNFSRNEKFGPTSRPRCFYATTPIDNGTTRSKDLVLHPLETYGSIVHAQFNSQGMLAYVDKLGFTYVWKGLPKAPRLVAKTRHWESPQSICLSPDGKHVAIRSLHNTKILEVRLLEHHDHNKSNCLISESDGIVDAIGSYSVASSLDGLSLAGSSRLGKVTIWNRSHNTVRGSAFTSTKLDPNLSSVHGWVPGVVLALSPDGVHLAVSSREAELQIWQRNPGSSTMSMVRAYSYDGNQHRDCFRSPFLCFSPCGRFLAMTTKGPLFGVLPIDVFSMPCDTIIWDFETLLDSSAGPSFSRVSRENSSHIMSFEPSGENLAIFEGSTPTTLSLVHSASGDLVWELSIGDTSRVSRVLSIVFNFAGTRIATTHSSMEGSHGTIVSLVDAINGVLLWEVPIRHDNIWVPMTAFGCNDQVIMIQRSKLYIHDAVTGSEIGSQAGFMPCNVTFEHDDGIWITKRGRKILYLPGHCQRYLRVMEWSFHPHRYLGYDKDRQALFVIEFSCDGCTAKASWRKNSLAFSGEMGRKQEEDQSSLILRMQQLAGTES</sequence>
<dbReference type="PANTHER" id="PTHR10039:SF17">
    <property type="entry name" value="FUNGAL STAND N-TERMINAL GOODBYE DOMAIN-CONTAINING PROTEIN-RELATED"/>
    <property type="match status" value="1"/>
</dbReference>
<dbReference type="Pfam" id="PF24883">
    <property type="entry name" value="NPHP3_N"/>
    <property type="match status" value="1"/>
</dbReference>
<gene>
    <name evidence="3" type="ORF">CDEST_10657</name>
</gene>
<evidence type="ECO:0000313" key="3">
    <source>
        <dbReference type="EMBL" id="WQF85643.1"/>
    </source>
</evidence>
<dbReference type="Proteomes" id="UP001322277">
    <property type="component" value="Chromosome 7"/>
</dbReference>
<reference evidence="4" key="1">
    <citation type="journal article" date="2023" name="bioRxiv">
        <title>Complete genome of the Medicago anthracnose fungus, Colletotrichum destructivum, reveals a mini-chromosome-like region within a core chromosome.</title>
        <authorList>
            <person name="Lapalu N."/>
            <person name="Simon A."/>
            <person name="Lu A."/>
            <person name="Plaumann P.-L."/>
            <person name="Amselem J."/>
            <person name="Pigne S."/>
            <person name="Auger A."/>
            <person name="Koch C."/>
            <person name="Dallery J.-F."/>
            <person name="O'Connell R.J."/>
        </authorList>
    </citation>
    <scope>NUCLEOTIDE SEQUENCE [LARGE SCALE GENOMIC DNA]</scope>
    <source>
        <strain evidence="4">CBS 520.97</strain>
    </source>
</reference>
<accession>A0AAX4IR26</accession>
<keyword evidence="4" id="KW-1185">Reference proteome</keyword>
<dbReference type="KEGG" id="cdet:87947157"/>
<keyword evidence="1" id="KW-0677">Repeat</keyword>
<dbReference type="InterPro" id="IPR007111">
    <property type="entry name" value="NACHT_NTPase"/>
</dbReference>
<dbReference type="InterPro" id="IPR015943">
    <property type="entry name" value="WD40/YVTN_repeat-like_dom_sf"/>
</dbReference>
<proteinExistence type="predicted"/>
<dbReference type="PROSITE" id="PS50837">
    <property type="entry name" value="NACHT"/>
    <property type="match status" value="1"/>
</dbReference>
<evidence type="ECO:0000259" key="2">
    <source>
        <dbReference type="PROSITE" id="PS50837"/>
    </source>
</evidence>
<organism evidence="3 4">
    <name type="scientific">Colletotrichum destructivum</name>
    <dbReference type="NCBI Taxonomy" id="34406"/>
    <lineage>
        <taxon>Eukaryota</taxon>
        <taxon>Fungi</taxon>
        <taxon>Dikarya</taxon>
        <taxon>Ascomycota</taxon>
        <taxon>Pezizomycotina</taxon>
        <taxon>Sordariomycetes</taxon>
        <taxon>Hypocreomycetidae</taxon>
        <taxon>Glomerellales</taxon>
        <taxon>Glomerellaceae</taxon>
        <taxon>Colletotrichum</taxon>
        <taxon>Colletotrichum destructivum species complex</taxon>
    </lineage>
</organism>
<feature type="domain" description="NACHT" evidence="2">
    <location>
        <begin position="201"/>
        <end position="360"/>
    </location>
</feature>
<dbReference type="SUPFAM" id="SSF82171">
    <property type="entry name" value="DPP6 N-terminal domain-like"/>
    <property type="match status" value="1"/>
</dbReference>
<dbReference type="SUPFAM" id="SSF50978">
    <property type="entry name" value="WD40 repeat-like"/>
    <property type="match status" value="1"/>
</dbReference>
<dbReference type="RefSeq" id="XP_062782864.1">
    <property type="nucleotide sequence ID" value="XM_062926813.1"/>
</dbReference>
<dbReference type="InterPro" id="IPR001680">
    <property type="entry name" value="WD40_rpt"/>
</dbReference>
<dbReference type="SMART" id="SM00320">
    <property type="entry name" value="WD40"/>
    <property type="match status" value="4"/>
</dbReference>
<dbReference type="GeneID" id="87947157"/>
<dbReference type="InterPro" id="IPR056884">
    <property type="entry name" value="NPHP3-like_N"/>
</dbReference>
<dbReference type="SUPFAM" id="SSF52540">
    <property type="entry name" value="P-loop containing nucleoside triphosphate hydrolases"/>
    <property type="match status" value="1"/>
</dbReference>
<dbReference type="InterPro" id="IPR036322">
    <property type="entry name" value="WD40_repeat_dom_sf"/>
</dbReference>
<dbReference type="InterPro" id="IPR027417">
    <property type="entry name" value="P-loop_NTPase"/>
</dbReference>
<evidence type="ECO:0000313" key="4">
    <source>
        <dbReference type="Proteomes" id="UP001322277"/>
    </source>
</evidence>
<dbReference type="Gene3D" id="3.40.50.300">
    <property type="entry name" value="P-loop containing nucleotide triphosphate hydrolases"/>
    <property type="match status" value="1"/>
</dbReference>
<name>A0AAX4IR26_9PEZI</name>
<dbReference type="PANTHER" id="PTHR10039">
    <property type="entry name" value="AMELOGENIN"/>
    <property type="match status" value="1"/>
</dbReference>
<dbReference type="Gene3D" id="2.130.10.10">
    <property type="entry name" value="YVTN repeat-like/Quinoprotein amine dehydrogenase"/>
    <property type="match status" value="2"/>
</dbReference>
<evidence type="ECO:0000256" key="1">
    <source>
        <dbReference type="ARBA" id="ARBA00022737"/>
    </source>
</evidence>